<evidence type="ECO:0000313" key="9">
    <source>
        <dbReference type="Proteomes" id="UP001314262"/>
    </source>
</evidence>
<keyword evidence="2 5" id="KW-0808">Transferase</keyword>
<evidence type="ECO:0000313" key="7">
    <source>
        <dbReference type="EMBL" id="CAK1242528.1"/>
    </source>
</evidence>
<protein>
    <submittedName>
        <fullName evidence="7">Homocysteine/selenocysteine methylase (S-methylmethionine-dependent) (MHT1)</fullName>
        <ecNumber evidence="7">2.1.1.10</ecNumber>
    </submittedName>
</protein>
<sequence length="306" mass="33737">MNFHDWAKQQKTILFDSSMGLGLSNQGFDTNNPLWTAKALITDPDKVYQVHLDFFNAGSNITTTDSYQASTAGFAKQGLGQDEAEKLIKQSVALAEKASFDSTGEQDKWVAGNIGPYGAYLANGAEYTGDYGEITDDDLRAFHEDRLQWLVEAGSDLIAVQTVPSFAEIKVLCQLLNQYPDVDVLFTCSLKDSQHISDGTDLREVQAVLEAQENVIAYGFNCFKPEFTENALDYVTATAKTDKAIAVAPNAGADYDPVTKTWGEPNEKIFSEKAPSWRRHGASWISGCCEMIPAELKNVRTVLFEK</sequence>
<dbReference type="InterPro" id="IPR036589">
    <property type="entry name" value="HCY_dom_sf"/>
</dbReference>
<gene>
    <name evidence="8" type="ORF">FTRO_0041660</name>
    <name evidence="7" type="ORF">R53137_KAKDMLNK_00887</name>
</gene>
<dbReference type="GO" id="GO:0008898">
    <property type="term" value="F:S-adenosylmethionine-homocysteine S-methyltransferase activity"/>
    <property type="evidence" value="ECO:0007669"/>
    <property type="project" value="TreeGrafter"/>
</dbReference>
<keyword evidence="4 5" id="KW-0862">Zinc</keyword>
<keyword evidence="3 5" id="KW-0479">Metal-binding</keyword>
<dbReference type="STRING" id="709323.GCA_001047135_00973"/>
<dbReference type="GO" id="GO:0046872">
    <property type="term" value="F:metal ion binding"/>
    <property type="evidence" value="ECO:0007669"/>
    <property type="project" value="UniProtKB-KW"/>
</dbReference>
<dbReference type="PANTHER" id="PTHR46015:SF1">
    <property type="entry name" value="HOMOCYSTEINE S-METHYLTRANSFERASE-LIKE ISOFORM 1"/>
    <property type="match status" value="1"/>
</dbReference>
<dbReference type="InterPro" id="IPR051486">
    <property type="entry name" value="Hcy_S-methyltransferase"/>
</dbReference>
<dbReference type="PROSITE" id="PS50970">
    <property type="entry name" value="HCY"/>
    <property type="match status" value="1"/>
</dbReference>
<evidence type="ECO:0000259" key="6">
    <source>
        <dbReference type="PROSITE" id="PS50970"/>
    </source>
</evidence>
<dbReference type="SUPFAM" id="SSF82282">
    <property type="entry name" value="Homocysteine S-methyltransferase"/>
    <property type="match status" value="1"/>
</dbReference>
<evidence type="ECO:0000256" key="4">
    <source>
        <dbReference type="ARBA" id="ARBA00022833"/>
    </source>
</evidence>
<feature type="binding site" evidence="5">
    <location>
        <position position="222"/>
    </location>
    <ligand>
        <name>Zn(2+)</name>
        <dbReference type="ChEBI" id="CHEBI:29105"/>
    </ligand>
</feature>
<dbReference type="GO" id="GO:0009086">
    <property type="term" value="P:methionine biosynthetic process"/>
    <property type="evidence" value="ECO:0007669"/>
    <property type="project" value="TreeGrafter"/>
</dbReference>
<dbReference type="GO" id="GO:0032259">
    <property type="term" value="P:methylation"/>
    <property type="evidence" value="ECO:0007669"/>
    <property type="project" value="UniProtKB-KW"/>
</dbReference>
<comment type="cofactor">
    <cofactor evidence="5">
        <name>Zn(2+)</name>
        <dbReference type="ChEBI" id="CHEBI:29105"/>
    </cofactor>
</comment>
<dbReference type="InterPro" id="IPR003726">
    <property type="entry name" value="HCY_dom"/>
</dbReference>
<dbReference type="PANTHER" id="PTHR46015">
    <property type="entry name" value="ZGC:172121"/>
    <property type="match status" value="1"/>
</dbReference>
<evidence type="ECO:0000256" key="3">
    <source>
        <dbReference type="ARBA" id="ARBA00022723"/>
    </source>
</evidence>
<keyword evidence="9" id="KW-1185">Reference proteome</keyword>
<feature type="binding site" evidence="5">
    <location>
        <position position="289"/>
    </location>
    <ligand>
        <name>Zn(2+)</name>
        <dbReference type="ChEBI" id="CHEBI:29105"/>
    </ligand>
</feature>
<organism evidence="8">
    <name type="scientific">Fructobacillus tropaeoli</name>
    <dbReference type="NCBI Taxonomy" id="709323"/>
    <lineage>
        <taxon>Bacteria</taxon>
        <taxon>Bacillati</taxon>
        <taxon>Bacillota</taxon>
        <taxon>Bacilli</taxon>
        <taxon>Lactobacillales</taxon>
        <taxon>Lactobacillaceae</taxon>
        <taxon>Fructobacillus</taxon>
    </lineage>
</organism>
<evidence type="ECO:0000256" key="2">
    <source>
        <dbReference type="ARBA" id="ARBA00022679"/>
    </source>
</evidence>
<feature type="domain" description="Hcy-binding" evidence="6">
    <location>
        <begin position="1"/>
        <end position="303"/>
    </location>
</feature>
<dbReference type="Pfam" id="PF02574">
    <property type="entry name" value="S-methyl_trans"/>
    <property type="match status" value="1"/>
</dbReference>
<reference evidence="7 9" key="2">
    <citation type="submission" date="2023-10" db="EMBL/GenBank/DDBJ databases">
        <authorList>
            <person name="Botero Cardona J."/>
        </authorList>
    </citation>
    <scope>NUCLEOTIDE SEQUENCE [LARGE SCALE GENOMIC DNA]</scope>
    <source>
        <strain evidence="7 9">R-53137</strain>
    </source>
</reference>
<keyword evidence="1 5" id="KW-0489">Methyltransferase</keyword>
<dbReference type="RefSeq" id="WP_059393839.1">
    <property type="nucleotide sequence ID" value="NZ_BOJU01000003.1"/>
</dbReference>
<dbReference type="Gene3D" id="3.20.20.330">
    <property type="entry name" value="Homocysteine-binding-like domain"/>
    <property type="match status" value="1"/>
</dbReference>
<dbReference type="GO" id="GO:0033528">
    <property type="term" value="P:S-methylmethionine cycle"/>
    <property type="evidence" value="ECO:0007669"/>
    <property type="project" value="TreeGrafter"/>
</dbReference>
<accession>A0A3F3H3L0</accession>
<evidence type="ECO:0000313" key="8">
    <source>
        <dbReference type="EMBL" id="GAP04422.1"/>
    </source>
</evidence>
<feature type="binding site" evidence="5">
    <location>
        <position position="288"/>
    </location>
    <ligand>
        <name>Zn(2+)</name>
        <dbReference type="ChEBI" id="CHEBI:29105"/>
    </ligand>
</feature>
<dbReference type="Proteomes" id="UP000064514">
    <property type="component" value="Unassembled WGS sequence"/>
</dbReference>
<evidence type="ECO:0000256" key="5">
    <source>
        <dbReference type="PROSITE-ProRule" id="PRU00333"/>
    </source>
</evidence>
<dbReference type="AlphaFoldDB" id="A0A3F3H3L0"/>
<reference evidence="8" key="1">
    <citation type="journal article" date="2015" name="BMC Genomics">
        <title>Comparative genomics of Fructobacillus spp. and Leuconostoc spp. reveals niche-specific evolution of Fructobacillus spp.</title>
        <authorList>
            <person name="Endo A."/>
            <person name="Tanizawa Y."/>
            <person name="Tanaka N."/>
            <person name="Maeno S."/>
            <person name="Kumar H."/>
            <person name="Shiwa Y."/>
            <person name="Okada S."/>
            <person name="Yoshikawa H."/>
            <person name="Dicks L."/>
            <person name="Nakagawa J."/>
            <person name="Arita M."/>
        </authorList>
    </citation>
    <scope>NUCLEOTIDE SEQUENCE [LARGE SCALE GENOMIC DNA]</scope>
    <source>
        <strain evidence="8">F214-1</strain>
    </source>
</reference>
<dbReference type="NCBIfam" id="NF007020">
    <property type="entry name" value="PRK09485.1"/>
    <property type="match status" value="1"/>
</dbReference>
<dbReference type="Proteomes" id="UP001314262">
    <property type="component" value="Unassembled WGS sequence"/>
</dbReference>
<dbReference type="EMBL" id="DF968081">
    <property type="protein sequence ID" value="GAP04422.1"/>
    <property type="molecule type" value="Genomic_DNA"/>
</dbReference>
<name>A0A3F3H3L0_9LACO</name>
<proteinExistence type="predicted"/>
<dbReference type="EMBL" id="CAUZLT010000003">
    <property type="protein sequence ID" value="CAK1242528.1"/>
    <property type="molecule type" value="Genomic_DNA"/>
</dbReference>
<dbReference type="EC" id="2.1.1.10" evidence="7"/>
<evidence type="ECO:0000256" key="1">
    <source>
        <dbReference type="ARBA" id="ARBA00022603"/>
    </source>
</evidence>